<dbReference type="InterPro" id="IPR011033">
    <property type="entry name" value="PRC_barrel-like_sf"/>
</dbReference>
<evidence type="ECO:0000313" key="3">
    <source>
        <dbReference type="Proteomes" id="UP000787472"/>
    </source>
</evidence>
<accession>A0A9E5JRZ1</accession>
<feature type="domain" description="PRC-barrel" evidence="1">
    <location>
        <begin position="31"/>
        <end position="106"/>
    </location>
</feature>
<dbReference type="PANTHER" id="PTHR36505">
    <property type="entry name" value="BLR1072 PROTEIN"/>
    <property type="match status" value="1"/>
</dbReference>
<proteinExistence type="predicted"/>
<organism evidence="2 3">
    <name type="scientific">Pseudomaricurvus hydrocarbonicus</name>
    <dbReference type="NCBI Taxonomy" id="1470433"/>
    <lineage>
        <taxon>Bacteria</taxon>
        <taxon>Pseudomonadati</taxon>
        <taxon>Pseudomonadota</taxon>
        <taxon>Gammaproteobacteria</taxon>
        <taxon>Cellvibrionales</taxon>
        <taxon>Cellvibrionaceae</taxon>
        <taxon>Pseudomaricurvus</taxon>
    </lineage>
</organism>
<name>A0A9E5JRZ1_9GAMM</name>
<reference evidence="2" key="1">
    <citation type="submission" date="2020-03" db="EMBL/GenBank/DDBJ databases">
        <authorList>
            <person name="Guo F."/>
        </authorList>
    </citation>
    <scope>NUCLEOTIDE SEQUENCE</scope>
    <source>
        <strain evidence="2">JCM 30134</strain>
    </source>
</reference>
<sequence>MSAENREHSILKDSNIHAKHALHHAPPPALMSASTITGDNVYNNENEDLGKIKDIVLDLSNGRISYAVLSSGTFLGLGEKLFAVPWSALTLDAENKCFVLNVDKDEFKLDPGFDKDKWPDMADKKWELNSHNYYKATPYDEGSHTGKADGNFVFYKSR</sequence>
<dbReference type="Pfam" id="PF05239">
    <property type="entry name" value="PRC"/>
    <property type="match status" value="1"/>
</dbReference>
<dbReference type="InterPro" id="IPR027275">
    <property type="entry name" value="PRC-brl_dom"/>
</dbReference>
<dbReference type="EMBL" id="JAAONZ010000005">
    <property type="protein sequence ID" value="NHO65712.1"/>
    <property type="molecule type" value="Genomic_DNA"/>
</dbReference>
<dbReference type="Proteomes" id="UP000787472">
    <property type="component" value="Unassembled WGS sequence"/>
</dbReference>
<dbReference type="RefSeq" id="WP_167185151.1">
    <property type="nucleotide sequence ID" value="NZ_JAAONZ010000005.1"/>
</dbReference>
<dbReference type="AlphaFoldDB" id="A0A9E5JRZ1"/>
<dbReference type="PANTHER" id="PTHR36505:SF1">
    <property type="entry name" value="BLR1072 PROTEIN"/>
    <property type="match status" value="1"/>
</dbReference>
<gene>
    <name evidence="2" type="ORF">G8770_09185</name>
</gene>
<evidence type="ECO:0000313" key="2">
    <source>
        <dbReference type="EMBL" id="NHO65712.1"/>
    </source>
</evidence>
<evidence type="ECO:0000259" key="1">
    <source>
        <dbReference type="Pfam" id="PF05239"/>
    </source>
</evidence>
<comment type="caution">
    <text evidence="2">The sequence shown here is derived from an EMBL/GenBank/DDBJ whole genome shotgun (WGS) entry which is preliminary data.</text>
</comment>
<dbReference type="SUPFAM" id="SSF50346">
    <property type="entry name" value="PRC-barrel domain"/>
    <property type="match status" value="1"/>
</dbReference>
<keyword evidence="3" id="KW-1185">Reference proteome</keyword>
<protein>
    <submittedName>
        <fullName evidence="2">PRC-barrel domain containing protein</fullName>
    </submittedName>
</protein>
<dbReference type="Gene3D" id="2.30.30.240">
    <property type="entry name" value="PRC-barrel domain"/>
    <property type="match status" value="1"/>
</dbReference>